<dbReference type="AlphaFoldDB" id="A0A3L8Q7Q1"/>
<sequence length="65" mass="7067">MAELWAWARSRAFHRAPACTASRRAPSSTAMPVRVTQRSQDQEPNASEASHNGSAQNVNLYNPAG</sequence>
<feature type="compositionally biased region" description="Polar residues" evidence="1">
    <location>
        <begin position="25"/>
        <end position="65"/>
    </location>
</feature>
<evidence type="ECO:0000256" key="1">
    <source>
        <dbReference type="SAM" id="MobiDB-lite"/>
    </source>
</evidence>
<accession>A0A3L8Q7Q1</accession>
<gene>
    <name evidence="2" type="ORF">DV515_00018367</name>
</gene>
<dbReference type="Proteomes" id="UP000276834">
    <property type="component" value="Unassembled WGS sequence"/>
</dbReference>
<organism evidence="2 3">
    <name type="scientific">Chloebia gouldiae</name>
    <name type="common">Gouldian finch</name>
    <name type="synonym">Erythrura gouldiae</name>
    <dbReference type="NCBI Taxonomy" id="44316"/>
    <lineage>
        <taxon>Eukaryota</taxon>
        <taxon>Metazoa</taxon>
        <taxon>Chordata</taxon>
        <taxon>Craniata</taxon>
        <taxon>Vertebrata</taxon>
        <taxon>Euteleostomi</taxon>
        <taxon>Archelosauria</taxon>
        <taxon>Archosauria</taxon>
        <taxon>Dinosauria</taxon>
        <taxon>Saurischia</taxon>
        <taxon>Theropoda</taxon>
        <taxon>Coelurosauria</taxon>
        <taxon>Aves</taxon>
        <taxon>Neognathae</taxon>
        <taxon>Neoaves</taxon>
        <taxon>Telluraves</taxon>
        <taxon>Australaves</taxon>
        <taxon>Passeriformes</taxon>
        <taxon>Passeroidea</taxon>
        <taxon>Passeridae</taxon>
        <taxon>Chloebia</taxon>
    </lineage>
</organism>
<dbReference type="EMBL" id="QUSF01003026">
    <property type="protein sequence ID" value="RLV63344.1"/>
    <property type="molecule type" value="Genomic_DNA"/>
</dbReference>
<name>A0A3L8Q7Q1_CHLGU</name>
<keyword evidence="3" id="KW-1185">Reference proteome</keyword>
<feature type="region of interest" description="Disordered" evidence="1">
    <location>
        <begin position="18"/>
        <end position="65"/>
    </location>
</feature>
<proteinExistence type="predicted"/>
<reference evidence="2 3" key="1">
    <citation type="journal article" date="2018" name="Proc. R. Soc. B">
        <title>A non-coding region near Follistatin controls head colour polymorphism in the Gouldian finch.</title>
        <authorList>
            <person name="Toomey M.B."/>
            <person name="Marques C.I."/>
            <person name="Andrade P."/>
            <person name="Araujo P.M."/>
            <person name="Sabatino S."/>
            <person name="Gazda M.A."/>
            <person name="Afonso S."/>
            <person name="Lopes R.J."/>
            <person name="Corbo J.C."/>
            <person name="Carneiro M."/>
        </authorList>
    </citation>
    <scope>NUCLEOTIDE SEQUENCE [LARGE SCALE GENOMIC DNA]</scope>
    <source>
        <strain evidence="2">Red01</strain>
        <tissue evidence="2">Muscle</tissue>
    </source>
</reference>
<protein>
    <submittedName>
        <fullName evidence="2">Uncharacterized protein</fullName>
    </submittedName>
</protein>
<feature type="non-terminal residue" evidence="2">
    <location>
        <position position="65"/>
    </location>
</feature>
<comment type="caution">
    <text evidence="2">The sequence shown here is derived from an EMBL/GenBank/DDBJ whole genome shotgun (WGS) entry which is preliminary data.</text>
</comment>
<evidence type="ECO:0000313" key="2">
    <source>
        <dbReference type="EMBL" id="RLV63344.1"/>
    </source>
</evidence>
<evidence type="ECO:0000313" key="3">
    <source>
        <dbReference type="Proteomes" id="UP000276834"/>
    </source>
</evidence>